<evidence type="ECO:0000313" key="2">
    <source>
        <dbReference type="EMBL" id="MEQ2304580.1"/>
    </source>
</evidence>
<evidence type="ECO:0000313" key="3">
    <source>
        <dbReference type="Proteomes" id="UP001469553"/>
    </source>
</evidence>
<feature type="compositionally biased region" description="Low complexity" evidence="1">
    <location>
        <begin position="59"/>
        <end position="74"/>
    </location>
</feature>
<proteinExistence type="predicted"/>
<feature type="region of interest" description="Disordered" evidence="1">
    <location>
        <begin position="1"/>
        <end position="155"/>
    </location>
</feature>
<gene>
    <name evidence="2" type="ORF">AMECASPLE_028563</name>
</gene>
<feature type="compositionally biased region" description="Basic and acidic residues" evidence="1">
    <location>
        <begin position="14"/>
        <end position="47"/>
    </location>
</feature>
<evidence type="ECO:0000256" key="1">
    <source>
        <dbReference type="SAM" id="MobiDB-lite"/>
    </source>
</evidence>
<keyword evidence="3" id="KW-1185">Reference proteome</keyword>
<protein>
    <submittedName>
        <fullName evidence="2">Uncharacterized protein</fullName>
    </submittedName>
</protein>
<feature type="compositionally biased region" description="Polar residues" evidence="1">
    <location>
        <begin position="145"/>
        <end position="155"/>
    </location>
</feature>
<comment type="caution">
    <text evidence="2">The sequence shown here is derived from an EMBL/GenBank/DDBJ whole genome shotgun (WGS) entry which is preliminary data.</text>
</comment>
<accession>A0ABV0ZG78</accession>
<sequence>MEEIQAIDIQRPPRTQEPHENHCQDYRNPPKEEQRRVLGEQPSHHSAEAPGSCNDEHTGPASSRLRPSRSSLGPRDPRPQDLSLPKQRPDRAQGSRPRQAATGSEPAHTKAPSLGHVGPQVHQQLETPTTGRSRSFPPGMETGRLPQQLNLGRAS</sequence>
<feature type="compositionally biased region" description="Polar residues" evidence="1">
    <location>
        <begin position="121"/>
        <end position="133"/>
    </location>
</feature>
<organism evidence="2 3">
    <name type="scientific">Ameca splendens</name>
    <dbReference type="NCBI Taxonomy" id="208324"/>
    <lineage>
        <taxon>Eukaryota</taxon>
        <taxon>Metazoa</taxon>
        <taxon>Chordata</taxon>
        <taxon>Craniata</taxon>
        <taxon>Vertebrata</taxon>
        <taxon>Euteleostomi</taxon>
        <taxon>Actinopterygii</taxon>
        <taxon>Neopterygii</taxon>
        <taxon>Teleostei</taxon>
        <taxon>Neoteleostei</taxon>
        <taxon>Acanthomorphata</taxon>
        <taxon>Ovalentaria</taxon>
        <taxon>Atherinomorphae</taxon>
        <taxon>Cyprinodontiformes</taxon>
        <taxon>Goodeidae</taxon>
        <taxon>Ameca</taxon>
    </lineage>
</organism>
<reference evidence="2 3" key="1">
    <citation type="submission" date="2021-06" db="EMBL/GenBank/DDBJ databases">
        <authorList>
            <person name="Palmer J.M."/>
        </authorList>
    </citation>
    <scope>NUCLEOTIDE SEQUENCE [LARGE SCALE GENOMIC DNA]</scope>
    <source>
        <strain evidence="2 3">AS_MEX2019</strain>
        <tissue evidence="2">Muscle</tissue>
    </source>
</reference>
<dbReference type="EMBL" id="JAHRIP010059587">
    <property type="protein sequence ID" value="MEQ2304580.1"/>
    <property type="molecule type" value="Genomic_DNA"/>
</dbReference>
<dbReference type="Proteomes" id="UP001469553">
    <property type="component" value="Unassembled WGS sequence"/>
</dbReference>
<name>A0ABV0ZG78_9TELE</name>